<evidence type="ECO:0000313" key="5">
    <source>
        <dbReference type="EMBL" id="MTD00728.1"/>
    </source>
</evidence>
<dbReference type="NCBIfam" id="TIGR01592">
    <property type="entry name" value="holin_SPP1"/>
    <property type="match status" value="1"/>
</dbReference>
<dbReference type="InterPro" id="IPR006479">
    <property type="entry name" value="Holin"/>
</dbReference>
<keyword evidence="2" id="KW-0812">Transmembrane</keyword>
<dbReference type="AlphaFoldDB" id="A0A6L6G6B8"/>
<comment type="caution">
    <text evidence="5">The sequence shown here is derived from an EMBL/GenBank/DDBJ whole genome shotgun (WGS) entry which is preliminary data.</text>
</comment>
<sequence length="112" mass="12238">MKKIDNGTLTRTIVLVLALINQGLVMAGKNTLPFSDEEMTQFISFVFTTATALAAWWKNNDFTNEAKTATKIMQNQKLANKAQADQLGQAKASAQLNVNNQAQGINTDETFG</sequence>
<name>A0A6L6G6B8_STRUB</name>
<gene>
    <name evidence="5" type="ORF">GKS16_00270</name>
</gene>
<evidence type="ECO:0000256" key="1">
    <source>
        <dbReference type="ARBA" id="ARBA00004370"/>
    </source>
</evidence>
<dbReference type="Pfam" id="PF04688">
    <property type="entry name" value="Holin_SPP1"/>
    <property type="match status" value="1"/>
</dbReference>
<keyword evidence="3" id="KW-1133">Transmembrane helix</keyword>
<keyword evidence="4" id="KW-0472">Membrane</keyword>
<organism evidence="5 6">
    <name type="scientific">Streptococcus uberis</name>
    <dbReference type="NCBI Taxonomy" id="1349"/>
    <lineage>
        <taxon>Bacteria</taxon>
        <taxon>Bacillati</taxon>
        <taxon>Bacillota</taxon>
        <taxon>Bacilli</taxon>
        <taxon>Lactobacillales</taxon>
        <taxon>Streptococcaceae</taxon>
        <taxon>Streptococcus</taxon>
    </lineage>
</organism>
<comment type="subcellular location">
    <subcellularLocation>
        <location evidence="1">Membrane</location>
    </subcellularLocation>
</comment>
<dbReference type="RefSeq" id="WP_154616998.1">
    <property type="nucleotide sequence ID" value="NZ_WLXE01000039.1"/>
</dbReference>
<accession>A0A6L6G6B8</accession>
<dbReference type="GO" id="GO:0016020">
    <property type="term" value="C:membrane"/>
    <property type="evidence" value="ECO:0007669"/>
    <property type="project" value="UniProtKB-SubCell"/>
</dbReference>
<dbReference type="Proteomes" id="UP000483839">
    <property type="component" value="Unassembled WGS sequence"/>
</dbReference>
<reference evidence="5 6" key="1">
    <citation type="submission" date="2019-11" db="EMBL/GenBank/DDBJ databases">
        <title>Streptococcus uberis isolated from clinical mastitis cases on a southeastern Queensland dairy.</title>
        <authorList>
            <person name="Workentine M.L."/>
            <person name="Price R."/>
            <person name="Olchowy T."/>
        </authorList>
    </citation>
    <scope>NUCLEOTIDE SEQUENCE [LARGE SCALE GENOMIC DNA]</scope>
    <source>
        <strain evidence="5 6">OLC4459-A17</strain>
    </source>
</reference>
<evidence type="ECO:0000256" key="2">
    <source>
        <dbReference type="ARBA" id="ARBA00022692"/>
    </source>
</evidence>
<proteinExistence type="predicted"/>
<dbReference type="EMBL" id="WLXI01000002">
    <property type="protein sequence ID" value="MTD00728.1"/>
    <property type="molecule type" value="Genomic_DNA"/>
</dbReference>
<evidence type="ECO:0000256" key="3">
    <source>
        <dbReference type="ARBA" id="ARBA00022989"/>
    </source>
</evidence>
<protein>
    <submittedName>
        <fullName evidence="5">Phage holin</fullName>
    </submittedName>
</protein>
<evidence type="ECO:0000313" key="6">
    <source>
        <dbReference type="Proteomes" id="UP000483839"/>
    </source>
</evidence>
<evidence type="ECO:0000256" key="4">
    <source>
        <dbReference type="ARBA" id="ARBA00023136"/>
    </source>
</evidence>